<evidence type="ECO:0000256" key="12">
    <source>
        <dbReference type="ARBA" id="ARBA00023012"/>
    </source>
</evidence>
<organism evidence="16 17">
    <name type="scientific">Paraclostridium bifermentans</name>
    <name type="common">Clostridium bifermentans</name>
    <dbReference type="NCBI Taxonomy" id="1490"/>
    <lineage>
        <taxon>Bacteria</taxon>
        <taxon>Bacillati</taxon>
        <taxon>Bacillota</taxon>
        <taxon>Clostridia</taxon>
        <taxon>Peptostreptococcales</taxon>
        <taxon>Peptostreptococcaceae</taxon>
        <taxon>Paraclostridium</taxon>
    </lineage>
</organism>
<reference evidence="16 17" key="1">
    <citation type="submission" date="2018-09" db="EMBL/GenBank/DDBJ databases">
        <title>A clostridial neurotoxin that targets Anopheles mosquitoes.</title>
        <authorList>
            <person name="Contreras E."/>
            <person name="Masuyer G."/>
            <person name="Qureshi N."/>
            <person name="Chawla S."/>
            <person name="Lim H.L."/>
            <person name="Chen J."/>
            <person name="Stenmark P."/>
            <person name="Gill S."/>
        </authorList>
    </citation>
    <scope>NUCLEOTIDE SEQUENCE [LARGE SCALE GENOMIC DNA]</scope>
    <source>
        <strain evidence="16 17">Cbm</strain>
    </source>
</reference>
<evidence type="ECO:0000256" key="5">
    <source>
        <dbReference type="ARBA" id="ARBA00022553"/>
    </source>
</evidence>
<dbReference type="RefSeq" id="WP_150886736.1">
    <property type="nucleotide sequence ID" value="NZ_CP032452.1"/>
</dbReference>
<dbReference type="InterPro" id="IPR035965">
    <property type="entry name" value="PAS-like_dom_sf"/>
</dbReference>
<dbReference type="Proteomes" id="UP000326961">
    <property type="component" value="Chromosome"/>
</dbReference>
<proteinExistence type="predicted"/>
<sequence>MKKKMKLQTKLTILIIIVVFISISIIIFFVASWMTKNIKSTSKTNVMNVAEMVANSREVIDALGKKDPDKIIGPYIENQLKNLDEIEYIIVVDNEGMRYSHPNVNMIGQKFVGGDESRVVKEGDVYISEAIGTLGRSLRAFVPIYNVEKNKEIGFVCVGMLTKSIEQSEHMAILYIILISIGSLAVGIVGAFILSNNIKNTLLGLEPEEITNLYNEKIGILDAIYEGLIAIDNNGNITLVNDSALNILHYENQIDKNSIIGKNIDEIFPTTNLVKVLEEGKCKFEEEQKINNTVIMTNKIPIKDRDKVIGAIATFRDKTEVTRLAEELTGVKKMAWSLRAQNHEFMNKLHTISGLIQLEEYDEALQFISNVAKNRNNISSILTKKIKDPSLSAILFSKYNKAEENRIKFNIDESSKISKLPKFMDSEDIVSIVGNLIENSLDAVDNDGSGEVYIKIIQYSELIEIKISDNGPGIKDEYMDKIYEQGFTTKEGQRGHGMYIVKQIIDRANGKIELKVNNGVNWNIIIPMGECD</sequence>
<keyword evidence="11 14" id="KW-1133">Transmembrane helix</keyword>
<feature type="domain" description="Histidine kinase" evidence="15">
    <location>
        <begin position="340"/>
        <end position="530"/>
    </location>
</feature>
<dbReference type="Gene3D" id="3.30.450.20">
    <property type="entry name" value="PAS domain"/>
    <property type="match status" value="2"/>
</dbReference>
<evidence type="ECO:0000256" key="10">
    <source>
        <dbReference type="ARBA" id="ARBA00022840"/>
    </source>
</evidence>
<keyword evidence="6" id="KW-0808">Transferase</keyword>
<comment type="catalytic activity">
    <reaction evidence="1">
        <text>ATP + protein L-histidine = ADP + protein N-phospho-L-histidine.</text>
        <dbReference type="EC" id="2.7.13.3"/>
    </reaction>
</comment>
<dbReference type="Pfam" id="PF14689">
    <property type="entry name" value="SPOB_a"/>
    <property type="match status" value="1"/>
</dbReference>
<evidence type="ECO:0000256" key="4">
    <source>
        <dbReference type="ARBA" id="ARBA00022475"/>
    </source>
</evidence>
<accession>A0A5P3XFM2</accession>
<dbReference type="InterPro" id="IPR036890">
    <property type="entry name" value="HATPase_C_sf"/>
</dbReference>
<dbReference type="GO" id="GO:0005886">
    <property type="term" value="C:plasma membrane"/>
    <property type="evidence" value="ECO:0007669"/>
    <property type="project" value="UniProtKB-SubCell"/>
</dbReference>
<dbReference type="PROSITE" id="PS50109">
    <property type="entry name" value="HIS_KIN"/>
    <property type="match status" value="1"/>
</dbReference>
<dbReference type="InterPro" id="IPR033463">
    <property type="entry name" value="sCache_3"/>
</dbReference>
<evidence type="ECO:0000256" key="2">
    <source>
        <dbReference type="ARBA" id="ARBA00004651"/>
    </source>
</evidence>
<dbReference type="SUPFAM" id="SSF55890">
    <property type="entry name" value="Sporulation response regulatory protein Spo0B"/>
    <property type="match status" value="1"/>
</dbReference>
<dbReference type="InterPro" id="IPR004358">
    <property type="entry name" value="Sig_transdc_His_kin-like_C"/>
</dbReference>
<dbReference type="SUPFAM" id="SSF103190">
    <property type="entry name" value="Sensory domain-like"/>
    <property type="match status" value="1"/>
</dbReference>
<dbReference type="InterPro" id="IPR016120">
    <property type="entry name" value="Sig_transdc_His_kin_SpoOB"/>
</dbReference>
<dbReference type="Pfam" id="PF13426">
    <property type="entry name" value="PAS_9"/>
    <property type="match status" value="1"/>
</dbReference>
<dbReference type="EMBL" id="CP032452">
    <property type="protein sequence ID" value="QEZ69125.1"/>
    <property type="molecule type" value="Genomic_DNA"/>
</dbReference>
<keyword evidence="9 16" id="KW-0418">Kinase</keyword>
<dbReference type="Gene3D" id="1.10.287.130">
    <property type="match status" value="1"/>
</dbReference>
<keyword evidence="10" id="KW-0067">ATP-binding</keyword>
<dbReference type="InterPro" id="IPR005467">
    <property type="entry name" value="His_kinase_dom"/>
</dbReference>
<dbReference type="SMART" id="SM00387">
    <property type="entry name" value="HATPase_c"/>
    <property type="match status" value="1"/>
</dbReference>
<evidence type="ECO:0000259" key="15">
    <source>
        <dbReference type="PROSITE" id="PS50109"/>
    </source>
</evidence>
<keyword evidence="12" id="KW-0902">Two-component regulatory system</keyword>
<dbReference type="InterPro" id="IPR003594">
    <property type="entry name" value="HATPase_dom"/>
</dbReference>
<dbReference type="PANTHER" id="PTHR43547">
    <property type="entry name" value="TWO-COMPONENT HISTIDINE KINASE"/>
    <property type="match status" value="1"/>
</dbReference>
<evidence type="ECO:0000313" key="16">
    <source>
        <dbReference type="EMBL" id="QEZ69125.1"/>
    </source>
</evidence>
<dbReference type="Gene3D" id="3.30.565.10">
    <property type="entry name" value="Histidine kinase-like ATPase, C-terminal domain"/>
    <property type="match status" value="1"/>
</dbReference>
<feature type="transmembrane region" description="Helical" evidence="14">
    <location>
        <begin position="12"/>
        <end position="34"/>
    </location>
</feature>
<dbReference type="Pfam" id="PF02518">
    <property type="entry name" value="HATPase_c"/>
    <property type="match status" value="1"/>
</dbReference>
<evidence type="ECO:0000256" key="3">
    <source>
        <dbReference type="ARBA" id="ARBA00012438"/>
    </source>
</evidence>
<evidence type="ECO:0000313" key="17">
    <source>
        <dbReference type="Proteomes" id="UP000326961"/>
    </source>
</evidence>
<evidence type="ECO:0000256" key="6">
    <source>
        <dbReference type="ARBA" id="ARBA00022679"/>
    </source>
</evidence>
<feature type="transmembrane region" description="Helical" evidence="14">
    <location>
        <begin position="172"/>
        <end position="194"/>
    </location>
</feature>
<evidence type="ECO:0000256" key="11">
    <source>
        <dbReference type="ARBA" id="ARBA00022989"/>
    </source>
</evidence>
<dbReference type="PRINTS" id="PR00344">
    <property type="entry name" value="BCTRLSENSOR"/>
</dbReference>
<evidence type="ECO:0000256" key="1">
    <source>
        <dbReference type="ARBA" id="ARBA00000085"/>
    </source>
</evidence>
<dbReference type="AlphaFoldDB" id="A0A5P3XFM2"/>
<dbReference type="Pfam" id="PF17203">
    <property type="entry name" value="sCache_3_2"/>
    <property type="match status" value="1"/>
</dbReference>
<dbReference type="FunFam" id="1.10.287.130:FF:000011">
    <property type="entry name" value="Sensor histidine kinase DcuS"/>
    <property type="match status" value="1"/>
</dbReference>
<evidence type="ECO:0000256" key="14">
    <source>
        <dbReference type="SAM" id="Phobius"/>
    </source>
</evidence>
<evidence type="ECO:0000256" key="9">
    <source>
        <dbReference type="ARBA" id="ARBA00022777"/>
    </source>
</evidence>
<dbReference type="InterPro" id="IPR039506">
    <property type="entry name" value="SPOB_a"/>
</dbReference>
<keyword evidence="8" id="KW-0547">Nucleotide-binding</keyword>
<comment type="subcellular location">
    <subcellularLocation>
        <location evidence="2">Cell membrane</location>
        <topology evidence="2">Multi-pass membrane protein</topology>
    </subcellularLocation>
</comment>
<dbReference type="InterPro" id="IPR029151">
    <property type="entry name" value="Sensor-like_sf"/>
</dbReference>
<gene>
    <name evidence="16" type="ORF">D4A35_09345</name>
</gene>
<dbReference type="CDD" id="cd00130">
    <property type="entry name" value="PAS"/>
    <property type="match status" value="1"/>
</dbReference>
<dbReference type="SMART" id="SM00091">
    <property type="entry name" value="PAS"/>
    <property type="match status" value="1"/>
</dbReference>
<keyword evidence="13 14" id="KW-0472">Membrane</keyword>
<dbReference type="InterPro" id="IPR000014">
    <property type="entry name" value="PAS"/>
</dbReference>
<dbReference type="FunFam" id="3.30.450.20:FF:000018">
    <property type="entry name" value="Sensor histidine kinase DcuS"/>
    <property type="match status" value="1"/>
</dbReference>
<evidence type="ECO:0000256" key="13">
    <source>
        <dbReference type="ARBA" id="ARBA00023136"/>
    </source>
</evidence>
<dbReference type="PANTHER" id="PTHR43547:SF10">
    <property type="entry name" value="SENSOR HISTIDINE KINASE DCUS"/>
    <property type="match status" value="1"/>
</dbReference>
<dbReference type="EC" id="2.7.13.3" evidence="3"/>
<dbReference type="GO" id="GO:0000155">
    <property type="term" value="F:phosphorelay sensor kinase activity"/>
    <property type="evidence" value="ECO:0007669"/>
    <property type="project" value="InterPro"/>
</dbReference>
<keyword evidence="4" id="KW-1003">Cell membrane</keyword>
<dbReference type="GO" id="GO:0005524">
    <property type="term" value="F:ATP binding"/>
    <property type="evidence" value="ECO:0007669"/>
    <property type="project" value="UniProtKB-KW"/>
</dbReference>
<dbReference type="SUPFAM" id="SSF55874">
    <property type="entry name" value="ATPase domain of HSP90 chaperone/DNA topoisomerase II/histidine kinase"/>
    <property type="match status" value="1"/>
</dbReference>
<dbReference type="SUPFAM" id="SSF55785">
    <property type="entry name" value="PYP-like sensor domain (PAS domain)"/>
    <property type="match status" value="1"/>
</dbReference>
<name>A0A5P3XFM2_PARBF</name>
<keyword evidence="5" id="KW-0597">Phosphoprotein</keyword>
<evidence type="ECO:0000256" key="8">
    <source>
        <dbReference type="ARBA" id="ARBA00022741"/>
    </source>
</evidence>
<protein>
    <recommendedName>
        <fullName evidence="3">histidine kinase</fullName>
        <ecNumber evidence="3">2.7.13.3</ecNumber>
    </recommendedName>
</protein>
<keyword evidence="7 14" id="KW-0812">Transmembrane</keyword>
<evidence type="ECO:0000256" key="7">
    <source>
        <dbReference type="ARBA" id="ARBA00022692"/>
    </source>
</evidence>